<dbReference type="Proteomes" id="UP000037046">
    <property type="component" value="Unassembled WGS sequence"/>
</dbReference>
<dbReference type="PANTHER" id="PTHR42685:SF22">
    <property type="entry name" value="CONDITIONED MEDIUM FACTOR RECEPTOR 1"/>
    <property type="match status" value="1"/>
</dbReference>
<keyword evidence="2" id="KW-1185">Reference proteome</keyword>
<dbReference type="InterPro" id="IPR011777">
    <property type="entry name" value="Geranylgeranyl_Rdtase_fam"/>
</dbReference>
<protein>
    <submittedName>
        <fullName evidence="1">Putative oxidoreductase</fullName>
        <ecNumber evidence="1">1.-.-.-</ecNumber>
    </submittedName>
</protein>
<dbReference type="PANTHER" id="PTHR42685">
    <property type="entry name" value="GERANYLGERANYL DIPHOSPHATE REDUCTASE"/>
    <property type="match status" value="1"/>
</dbReference>
<dbReference type="RefSeq" id="WP_050663402.1">
    <property type="nucleotide sequence ID" value="NZ_CP118494.1"/>
</dbReference>
<reference evidence="2" key="1">
    <citation type="submission" date="2015-07" db="EMBL/GenBank/DDBJ databases">
        <title>Draft Genome Sequence of Roseovarius tolerans EL-164, a producer of N-Acylated Alanine Methyl Esters (NAMEs).</title>
        <authorList>
            <person name="Voget S."/>
            <person name="Bruns H."/>
            <person name="Wagner-Doebler I."/>
            <person name="Schulz S."/>
            <person name="Daniel R."/>
        </authorList>
    </citation>
    <scope>NUCLEOTIDE SEQUENCE [LARGE SCALE GENOMIC DNA]</scope>
    <source>
        <strain evidence="2">EL-164</strain>
    </source>
</reference>
<accession>A0A0L6CT70</accession>
<dbReference type="InterPro" id="IPR050407">
    <property type="entry name" value="Geranylgeranyl_reductase"/>
</dbReference>
<sequence>MEQFDVIVIGAGPAGGAAAFWAARAGLTVALIDRKSFPRDKLCGGLVTGRARRHYAEIFGHEMPFEPEDCKTTVDFRYRGQSVGLIEDAPPLCATMRWDMDAMICGHALGAGAQDFTGQDMAALDPDTATLMLKDGRSLRYGVLIGADGVNSQVARHLFGQSFERARIGFGLEIEATDPHLHPDAPIRIDLAAAHWGYGWTFPKRRSTTIGVGGLLSKNPGMKRAMADYCDLLGINAPEARIKGQFLPFGDVRKVPGRGAVLLAGDAAGLVDPITGEGIGHALHSGHLAAQAAIDALAAHRPDTALHHYRRALRPLHRSLRMARLIRPVIFAPALEPSFARAFARSTTLRRQFLDLMAGDTDYHDILWQVVQRLPRLGLMALQRRRIEE</sequence>
<name>A0A0L6CT70_9RHOB</name>
<dbReference type="OrthoDB" id="417034at2"/>
<dbReference type="NCBIfam" id="TIGR02032">
    <property type="entry name" value="GG-red-SF"/>
    <property type="match status" value="1"/>
</dbReference>
<dbReference type="SUPFAM" id="SSF51905">
    <property type="entry name" value="FAD/NAD(P)-binding domain"/>
    <property type="match status" value="1"/>
</dbReference>
<gene>
    <name evidence="1" type="ORF">ROTO_25350</name>
</gene>
<dbReference type="EC" id="1.-.-.-" evidence="1"/>
<keyword evidence="1" id="KW-0560">Oxidoreductase</keyword>
<evidence type="ECO:0000313" key="1">
    <source>
        <dbReference type="EMBL" id="KNX40921.1"/>
    </source>
</evidence>
<dbReference type="STRING" id="74031.SAMN04488077_12141"/>
<proteinExistence type="predicted"/>
<dbReference type="Gene3D" id="3.50.50.60">
    <property type="entry name" value="FAD/NAD(P)-binding domain"/>
    <property type="match status" value="1"/>
</dbReference>
<dbReference type="GO" id="GO:0016628">
    <property type="term" value="F:oxidoreductase activity, acting on the CH-CH group of donors, NAD or NADP as acceptor"/>
    <property type="evidence" value="ECO:0007669"/>
    <property type="project" value="InterPro"/>
</dbReference>
<evidence type="ECO:0000313" key="2">
    <source>
        <dbReference type="Proteomes" id="UP000037046"/>
    </source>
</evidence>
<dbReference type="Pfam" id="PF12831">
    <property type="entry name" value="FAD_oxidored"/>
    <property type="match status" value="1"/>
</dbReference>
<organism evidence="1 2">
    <name type="scientific">Roseovarius tolerans</name>
    <dbReference type="NCBI Taxonomy" id="74031"/>
    <lineage>
        <taxon>Bacteria</taxon>
        <taxon>Pseudomonadati</taxon>
        <taxon>Pseudomonadota</taxon>
        <taxon>Alphaproteobacteria</taxon>
        <taxon>Rhodobacterales</taxon>
        <taxon>Roseobacteraceae</taxon>
        <taxon>Roseovarius</taxon>
    </lineage>
</organism>
<dbReference type="PRINTS" id="PR00420">
    <property type="entry name" value="RNGMNOXGNASE"/>
</dbReference>
<comment type="caution">
    <text evidence="1">The sequence shown here is derived from an EMBL/GenBank/DDBJ whole genome shotgun (WGS) entry which is preliminary data.</text>
</comment>
<dbReference type="InterPro" id="IPR036188">
    <property type="entry name" value="FAD/NAD-bd_sf"/>
</dbReference>
<dbReference type="PATRIC" id="fig|74031.6.peg.2588"/>
<dbReference type="EMBL" id="LGVV01000036">
    <property type="protein sequence ID" value="KNX40921.1"/>
    <property type="molecule type" value="Genomic_DNA"/>
</dbReference>
<dbReference type="AlphaFoldDB" id="A0A0L6CT70"/>